<evidence type="ECO:0000256" key="1">
    <source>
        <dbReference type="SAM" id="Coils"/>
    </source>
</evidence>
<feature type="coiled-coil region" evidence="1">
    <location>
        <begin position="47"/>
        <end position="81"/>
    </location>
</feature>
<evidence type="ECO:0000313" key="4">
    <source>
        <dbReference type="Proteomes" id="UP000502345"/>
    </source>
</evidence>
<accession>A0A6G9D3W3</accession>
<gene>
    <name evidence="3" type="ORF">G9444_6626</name>
</gene>
<dbReference type="AlphaFoldDB" id="A0A6G9D3W3"/>
<feature type="compositionally biased region" description="Basic residues" evidence="2">
    <location>
        <begin position="100"/>
        <end position="110"/>
    </location>
</feature>
<keyword evidence="1" id="KW-0175">Coiled coil</keyword>
<evidence type="ECO:0000256" key="2">
    <source>
        <dbReference type="SAM" id="MobiDB-lite"/>
    </source>
</evidence>
<protein>
    <submittedName>
        <fullName evidence="3">Uncharacterized protein</fullName>
    </submittedName>
</protein>
<feature type="compositionally biased region" description="Polar residues" evidence="2">
    <location>
        <begin position="115"/>
        <end position="140"/>
    </location>
</feature>
<keyword evidence="3" id="KW-0614">Plasmid</keyword>
<name>A0A6G9D3W3_RHOER</name>
<geneLocation type="plasmid" evidence="3 4">
    <name>plas1</name>
</geneLocation>
<sequence length="140" mass="14771">MSPTPTNKKAVDTARKSAEALAHKALQARVSLVGAIGEAQASAQEILDQREVLLAKHAQELESLDAEHARAEDTIKTAYDTAISGGWTARELTDMGYSAPKKKKKARRQKPAAAETTSQAAPPASPNHTGEQPSSAGTND</sequence>
<dbReference type="RefSeq" id="WP_051721009.1">
    <property type="nucleotide sequence ID" value="NZ_AP018735.1"/>
</dbReference>
<dbReference type="EMBL" id="CP050125">
    <property type="protein sequence ID" value="QIP43869.1"/>
    <property type="molecule type" value="Genomic_DNA"/>
</dbReference>
<feature type="region of interest" description="Disordered" evidence="2">
    <location>
        <begin position="89"/>
        <end position="140"/>
    </location>
</feature>
<evidence type="ECO:0000313" key="3">
    <source>
        <dbReference type="EMBL" id="QIP43869.1"/>
    </source>
</evidence>
<dbReference type="Proteomes" id="UP000502345">
    <property type="component" value="Plasmid plas1"/>
</dbReference>
<organism evidence="3 4">
    <name type="scientific">Rhodococcus erythropolis</name>
    <name type="common">Arthrobacter picolinophilus</name>
    <dbReference type="NCBI Taxonomy" id="1833"/>
    <lineage>
        <taxon>Bacteria</taxon>
        <taxon>Bacillati</taxon>
        <taxon>Actinomycetota</taxon>
        <taxon>Actinomycetes</taxon>
        <taxon>Mycobacteriales</taxon>
        <taxon>Nocardiaceae</taxon>
        <taxon>Rhodococcus</taxon>
        <taxon>Rhodococcus erythropolis group</taxon>
    </lineage>
</organism>
<proteinExistence type="predicted"/>
<reference evidence="3 4" key="1">
    <citation type="submission" date="2020-03" db="EMBL/GenBank/DDBJ databases">
        <title>Screen low temperature-resistant strains for efficient degradation of petroleum hydrocarbons under the low temperature.</title>
        <authorList>
            <person name="Wang Y."/>
            <person name="Chen J."/>
        </authorList>
    </citation>
    <scope>NUCLEOTIDE SEQUENCE [LARGE SCALE GENOMIC DNA]</scope>
    <source>
        <strain evidence="3 4">KB1</strain>
        <plasmid evidence="3 4">plas1</plasmid>
    </source>
</reference>